<feature type="compositionally biased region" description="Acidic residues" evidence="8">
    <location>
        <begin position="492"/>
        <end position="506"/>
    </location>
</feature>
<dbReference type="InterPro" id="IPR036236">
    <property type="entry name" value="Znf_C2H2_sf"/>
</dbReference>
<keyword evidence="2" id="KW-0479">Metal-binding</keyword>
<keyword evidence="5" id="KW-0862">Zinc</keyword>
<feature type="compositionally biased region" description="Low complexity" evidence="8">
    <location>
        <begin position="315"/>
        <end position="328"/>
    </location>
</feature>
<organism evidence="11 12">
    <name type="scientific">Magallana gigas</name>
    <name type="common">Pacific oyster</name>
    <name type="synonym">Crassostrea gigas</name>
    <dbReference type="NCBI Taxonomy" id="29159"/>
    <lineage>
        <taxon>Eukaryota</taxon>
        <taxon>Metazoa</taxon>
        <taxon>Spiralia</taxon>
        <taxon>Lophotrochozoa</taxon>
        <taxon>Mollusca</taxon>
        <taxon>Bivalvia</taxon>
        <taxon>Autobranchia</taxon>
        <taxon>Pteriomorphia</taxon>
        <taxon>Ostreida</taxon>
        <taxon>Ostreoidea</taxon>
        <taxon>Ostreidae</taxon>
        <taxon>Magallana</taxon>
    </lineage>
</organism>
<feature type="domain" description="C2H2-type" evidence="10">
    <location>
        <begin position="844"/>
        <end position="871"/>
    </location>
</feature>
<keyword evidence="3" id="KW-0677">Repeat</keyword>
<dbReference type="InterPro" id="IPR000210">
    <property type="entry name" value="BTB/POZ_dom"/>
</dbReference>
<comment type="subcellular location">
    <subcellularLocation>
        <location evidence="1">Nucleus</location>
    </subcellularLocation>
</comment>
<dbReference type="GO" id="GO:0005634">
    <property type="term" value="C:nucleus"/>
    <property type="evidence" value="ECO:0007669"/>
    <property type="project" value="UniProtKB-SubCell"/>
</dbReference>
<evidence type="ECO:0000256" key="8">
    <source>
        <dbReference type="SAM" id="MobiDB-lite"/>
    </source>
</evidence>
<dbReference type="InterPro" id="IPR011333">
    <property type="entry name" value="SKP1/BTB/POZ_sf"/>
</dbReference>
<evidence type="ECO:0000256" key="2">
    <source>
        <dbReference type="ARBA" id="ARBA00022723"/>
    </source>
</evidence>
<feature type="compositionally biased region" description="Low complexity" evidence="8">
    <location>
        <begin position="355"/>
        <end position="379"/>
    </location>
</feature>
<dbReference type="GO" id="GO:0000981">
    <property type="term" value="F:DNA-binding transcription factor activity, RNA polymerase II-specific"/>
    <property type="evidence" value="ECO:0007669"/>
    <property type="project" value="TreeGrafter"/>
</dbReference>
<feature type="domain" description="C2H2-type" evidence="10">
    <location>
        <begin position="632"/>
        <end position="659"/>
    </location>
</feature>
<feature type="compositionally biased region" description="Low complexity" evidence="8">
    <location>
        <begin position="288"/>
        <end position="301"/>
    </location>
</feature>
<dbReference type="SMART" id="SM00225">
    <property type="entry name" value="BTB"/>
    <property type="match status" value="1"/>
</dbReference>
<feature type="compositionally biased region" description="Low complexity" evidence="8">
    <location>
        <begin position="249"/>
        <end position="264"/>
    </location>
</feature>
<dbReference type="Pfam" id="PF00096">
    <property type="entry name" value="zf-C2H2"/>
    <property type="match status" value="2"/>
</dbReference>
<feature type="compositionally biased region" description="Polar residues" evidence="8">
    <location>
        <begin position="182"/>
        <end position="196"/>
    </location>
</feature>
<sequence>MNPQNYHKVYMNHVHSSTLLSQLSTMWKSQTLCDAMIKTGAVTTRAHRVVLVAACPMLQTMENATSGSHLEVRLASDISQESVNTFLQYLYEGYMILTEENCSEVEKIARLLQVDSITKCCADFNKTINKSAGAQFRYSFQDQTDFKHMRVSDLFKKQERSTKRSNEMHRPLSPSIKRQRIHTSSSPKIHDTSSMAESYGATADPWDRVPRLGSGFQGPGVVDIREDGFELVQTEPPKKDSSGSVQEPVKVQTSVSLSVSSQHNHSSDLRVVNVLGDPGPPAPDRAGKSSQAAPSSSGASSRDPITVSPLTFQDSPSSSSSSVDISRSMGLHDKTPHKKDADKSTHPKVHIPDYSEQQFSSEMMNSSSMPRSSEDSSSSYRAPYPVAMTQIPRQPAPKPFASGSASQSLPVFPETLCSPSSQKSQSTPRESIERPPSIGRGGESGKEKGDEQPDLSIVKIETATERDMSNLEMYMGGEESFGSHGHPPIRTEEDDPGPDYSVEEPPTDWQREDASNESSNVSGMDSSGNWYMGQMKGKGKSHKEPAPDDQPLPSPSSANKVPVSRQQETFSCVFCSTTCNNRENLKRHVEINHNNPFETYLHYCEYCGRGFKSKEGFVLHTRMFHTETEKFPQCQICGKRFHCASSYKTHMYSHSGQKRYKCLKCHKSYKNKVRCNWFQTFLNSTPFNINNTFLPLLDLTNIVIEKSCLARTHVSAIHAESFSARIRVCIVTNKCTILIKNCLSVTFVGNGQANEGFEDLDMHVSPSKGLTSADQDDSLWESGNVSSAAKVGEFLGTGLKRTMKCSQRGTMYFEECKFCGKGFQSRYGYESHIKVYHSDTQSLQKCNICGKPFVNRANLLVHLASHTNNRPFKCEVCQNTYKLKHHLKGHRCSGTTMVLTKNSPKARVGIESSQLLPINPDFRSPFCSVDPLDVSIVKSCEQCGRQFRSTQGYRRHIQMYHSDRQFPQCKLCGKHFAKKDTTSSKGPLEFLQNVFGRPRPPFQGSEAMNKPKSTLTGYDINGDPRLQSQQIKHFYRPINPSMLSPTLPFRSPRPRAPRPEIVARSHEDFEAMEKAGLKHRLVHILDGKDTRNCKMCESMGVRTGTRIVRSYYMCEACGVPLCRPQRRDCFIQYHSMVGYFGPLEDIGNNAP</sequence>
<dbReference type="EnsemblMetazoa" id="G6934.8">
    <property type="protein sequence ID" value="G6934.8:cds"/>
    <property type="gene ID" value="G6934"/>
</dbReference>
<evidence type="ECO:0000256" key="3">
    <source>
        <dbReference type="ARBA" id="ARBA00022737"/>
    </source>
</evidence>
<evidence type="ECO:0000256" key="6">
    <source>
        <dbReference type="ARBA" id="ARBA00023242"/>
    </source>
</evidence>
<feature type="compositionally biased region" description="Basic and acidic residues" evidence="8">
    <location>
        <begin position="330"/>
        <end position="353"/>
    </location>
</feature>
<dbReference type="PANTHER" id="PTHR24394">
    <property type="entry name" value="ZINC FINGER PROTEIN"/>
    <property type="match status" value="1"/>
</dbReference>
<protein>
    <submittedName>
        <fullName evidence="11">Uncharacterized protein</fullName>
    </submittedName>
</protein>
<feature type="domain" description="C2H2-type" evidence="10">
    <location>
        <begin position="938"/>
        <end position="966"/>
    </location>
</feature>
<feature type="region of interest" description="Disordered" evidence="8">
    <location>
        <begin position="234"/>
        <end position="562"/>
    </location>
</feature>
<feature type="domain" description="C2H2-type" evidence="10">
    <location>
        <begin position="602"/>
        <end position="630"/>
    </location>
</feature>
<evidence type="ECO:0000256" key="1">
    <source>
        <dbReference type="ARBA" id="ARBA00004123"/>
    </source>
</evidence>
<dbReference type="PROSITE" id="PS50157">
    <property type="entry name" value="ZINC_FINGER_C2H2_2"/>
    <property type="match status" value="5"/>
</dbReference>
<feature type="region of interest" description="Disordered" evidence="8">
    <location>
        <begin position="155"/>
        <end position="220"/>
    </location>
</feature>
<reference evidence="11" key="1">
    <citation type="submission" date="2022-08" db="UniProtKB">
        <authorList>
            <consortium name="EnsemblMetazoa"/>
        </authorList>
    </citation>
    <scope>IDENTIFICATION</scope>
    <source>
        <strain evidence="11">05x7-T-G4-1.051#20</strain>
    </source>
</reference>
<dbReference type="SUPFAM" id="SSF54695">
    <property type="entry name" value="POZ domain"/>
    <property type="match status" value="1"/>
</dbReference>
<name>A0A8W8NMV0_MAGGI</name>
<evidence type="ECO:0000259" key="10">
    <source>
        <dbReference type="PROSITE" id="PS50157"/>
    </source>
</evidence>
<dbReference type="InterPro" id="IPR013087">
    <property type="entry name" value="Znf_C2H2_type"/>
</dbReference>
<proteinExistence type="predicted"/>
<evidence type="ECO:0000256" key="4">
    <source>
        <dbReference type="ARBA" id="ARBA00022771"/>
    </source>
</evidence>
<evidence type="ECO:0000259" key="9">
    <source>
        <dbReference type="PROSITE" id="PS50097"/>
    </source>
</evidence>
<feature type="compositionally biased region" description="Polar residues" evidence="8">
    <location>
        <begin position="417"/>
        <end position="429"/>
    </location>
</feature>
<dbReference type="PROSITE" id="PS50097">
    <property type="entry name" value="BTB"/>
    <property type="match status" value="1"/>
</dbReference>
<evidence type="ECO:0000256" key="5">
    <source>
        <dbReference type="ARBA" id="ARBA00022833"/>
    </source>
</evidence>
<dbReference type="Gene3D" id="3.30.710.10">
    <property type="entry name" value="Potassium Channel Kv1.1, Chain A"/>
    <property type="match status" value="1"/>
</dbReference>
<evidence type="ECO:0000256" key="7">
    <source>
        <dbReference type="PROSITE-ProRule" id="PRU00042"/>
    </source>
</evidence>
<dbReference type="PANTHER" id="PTHR24394:SF29">
    <property type="entry name" value="MYONEURIN"/>
    <property type="match status" value="1"/>
</dbReference>
<feature type="domain" description="C2H2-type" evidence="10">
    <location>
        <begin position="814"/>
        <end position="842"/>
    </location>
</feature>
<keyword evidence="4 7" id="KW-0863">Zinc-finger</keyword>
<keyword evidence="12" id="KW-1185">Reference proteome</keyword>
<dbReference type="Gene3D" id="3.30.160.60">
    <property type="entry name" value="Classic Zinc Finger"/>
    <property type="match status" value="5"/>
</dbReference>
<dbReference type="PROSITE" id="PS00028">
    <property type="entry name" value="ZINC_FINGER_C2H2_1"/>
    <property type="match status" value="6"/>
</dbReference>
<dbReference type="SUPFAM" id="SSF57667">
    <property type="entry name" value="beta-beta-alpha zinc fingers"/>
    <property type="match status" value="2"/>
</dbReference>
<feature type="domain" description="BTB" evidence="9">
    <location>
        <begin position="33"/>
        <end position="99"/>
    </location>
</feature>
<evidence type="ECO:0000313" key="11">
    <source>
        <dbReference type="EnsemblMetazoa" id="G6934.8:cds"/>
    </source>
</evidence>
<dbReference type="Proteomes" id="UP000005408">
    <property type="component" value="Unassembled WGS sequence"/>
</dbReference>
<evidence type="ECO:0000313" key="12">
    <source>
        <dbReference type="Proteomes" id="UP000005408"/>
    </source>
</evidence>
<dbReference type="AlphaFoldDB" id="A0A8W8NMV0"/>
<dbReference type="Pfam" id="PF00651">
    <property type="entry name" value="BTB"/>
    <property type="match status" value="1"/>
</dbReference>
<feature type="compositionally biased region" description="Polar residues" evidence="8">
    <location>
        <begin position="516"/>
        <end position="529"/>
    </location>
</feature>
<feature type="compositionally biased region" description="Basic and acidic residues" evidence="8">
    <location>
        <begin position="155"/>
        <end position="170"/>
    </location>
</feature>
<dbReference type="SMART" id="SM00355">
    <property type="entry name" value="ZnF_C2H2"/>
    <property type="match status" value="7"/>
</dbReference>
<accession>A0A8W8NMV0</accession>
<dbReference type="GO" id="GO:0008270">
    <property type="term" value="F:zinc ion binding"/>
    <property type="evidence" value="ECO:0007669"/>
    <property type="project" value="UniProtKB-KW"/>
</dbReference>
<keyword evidence="6" id="KW-0539">Nucleus</keyword>